<dbReference type="Proteomes" id="UP000324800">
    <property type="component" value="Unassembled WGS sequence"/>
</dbReference>
<organism evidence="2 3">
    <name type="scientific">Streblomastix strix</name>
    <dbReference type="NCBI Taxonomy" id="222440"/>
    <lineage>
        <taxon>Eukaryota</taxon>
        <taxon>Metamonada</taxon>
        <taxon>Preaxostyla</taxon>
        <taxon>Oxymonadida</taxon>
        <taxon>Streblomastigidae</taxon>
        <taxon>Streblomastix</taxon>
    </lineage>
</organism>
<sequence length="758" mass="87277">MIKSNFYPSGLFIGSVIALKKANKVEPRPITIPEAFDKLLSRIILKLEKDAYHLAIPITQYGVGMPWGGEKIIALIQTVIDLHSIAYSYNPNSELYIIQTDISGAFNSVKRQQLLNLLADYKMSEIEWIKAIYGYMDDMFIFASSQQQAQDLIEMGQRELLDVNMSFNFSKCHALCIRQGLIQPNIPPIQTDFGRICFDQSLDVLGIPISQSGLIRDQKFIKLATTALRTADSATLLYSQNALNIERFCVASKLTRFVQLTKKISNFSRLRGDAVRQMLSIPIKLGGAGIISLEDIQHPALLATYYELIQEPQISLLLQKADLIDNLDINPNYQQKLSLMLHPTYHTGRLYEFFTHWQQALQILQRVDCKITQHALWYRTMKNAFFTAIDDAKEQTLDEAVKILGSAILENCPLCHNKIRYGHSVCCQYNQAIRSLRHNYIKRIIAKTISNIQGVSVVMEEKNFTNNRNKDDEAQVSDITIQWDTGGEIYDIETKLLHGTSTRFAQVFNKFSIDLVIKEEDAQTAKSALPKDLVITANQQKNHKYRNWFTNNQFYNLNFVITSRGTINEEALEIINFFKQVAKRKGKVINISDFKKQIMVAMKKADSACRSNFNRELLSRCRLNHDIQRRIKLKRQLQVGSIEERKIIDLDSSPYELDNDSFDEFPDQQQIKAKQKQKGGRPTKAMQKEKEKEKEKVKEKELVKDKVQIDKSEKNKNSGRRLKKYKKPDDSDSLDSDYNDEKLKTGLNRQIEPFRKLR</sequence>
<feature type="region of interest" description="Disordered" evidence="1">
    <location>
        <begin position="672"/>
        <end position="758"/>
    </location>
</feature>
<reference evidence="2 3" key="1">
    <citation type="submission" date="2019-03" db="EMBL/GenBank/DDBJ databases">
        <title>Single cell metagenomics reveals metabolic interactions within the superorganism composed of flagellate Streblomastix strix and complex community of Bacteroidetes bacteria on its surface.</title>
        <authorList>
            <person name="Treitli S.C."/>
            <person name="Kolisko M."/>
            <person name="Husnik F."/>
            <person name="Keeling P."/>
            <person name="Hampl V."/>
        </authorList>
    </citation>
    <scope>NUCLEOTIDE SEQUENCE [LARGE SCALE GENOMIC DNA]</scope>
    <source>
        <strain evidence="2">ST1C</strain>
    </source>
</reference>
<proteinExistence type="predicted"/>
<protein>
    <recommendedName>
        <fullName evidence="4">Reverse transcriptase domain-containing protein</fullName>
    </recommendedName>
</protein>
<comment type="caution">
    <text evidence="2">The sequence shown here is derived from an EMBL/GenBank/DDBJ whole genome shotgun (WGS) entry which is preliminary data.</text>
</comment>
<feature type="compositionally biased region" description="Basic residues" evidence="1">
    <location>
        <begin position="717"/>
        <end position="726"/>
    </location>
</feature>
<accession>A0A5J4X070</accession>
<evidence type="ECO:0000313" key="2">
    <source>
        <dbReference type="EMBL" id="KAA6400192.1"/>
    </source>
</evidence>
<gene>
    <name evidence="2" type="ORF">EZS28_004278</name>
</gene>
<name>A0A5J4X070_9EUKA</name>
<evidence type="ECO:0008006" key="4">
    <source>
        <dbReference type="Google" id="ProtNLM"/>
    </source>
</evidence>
<feature type="compositionally biased region" description="Basic and acidic residues" evidence="1">
    <location>
        <begin position="686"/>
        <end position="716"/>
    </location>
</feature>
<dbReference type="AlphaFoldDB" id="A0A5J4X070"/>
<evidence type="ECO:0000256" key="1">
    <source>
        <dbReference type="SAM" id="MobiDB-lite"/>
    </source>
</evidence>
<evidence type="ECO:0000313" key="3">
    <source>
        <dbReference type="Proteomes" id="UP000324800"/>
    </source>
</evidence>
<dbReference type="EMBL" id="SNRW01000604">
    <property type="protein sequence ID" value="KAA6400192.1"/>
    <property type="molecule type" value="Genomic_DNA"/>
</dbReference>